<sequence>MLALHFGTFLIFSGLVLLIVASISAPTVAKIDFLSIPLTNGSSVNFGTLGFCILNPDGNSCTPTAVGYRIADEVSSLGIDAFSDDQATTIYRASKALVLNQIAAGIAGIAFLLAVCSHRLGYLFASAVAFVAFLFSLGALIVDFVVFGAVKQQLGRNGGTSKWGSAIWLVLVATIILFLASIATCFAYVL</sequence>
<dbReference type="AlphaFoldDB" id="A0AAD7AA79"/>
<dbReference type="PANTHER" id="PTHR28013:SF3">
    <property type="entry name" value="PROTEIN DCV1-RELATED"/>
    <property type="match status" value="1"/>
</dbReference>
<reference evidence="7" key="1">
    <citation type="submission" date="2023-03" db="EMBL/GenBank/DDBJ databases">
        <title>Massive genome expansion in bonnet fungi (Mycena s.s.) driven by repeated elements and novel gene families across ecological guilds.</title>
        <authorList>
            <consortium name="Lawrence Berkeley National Laboratory"/>
            <person name="Harder C.B."/>
            <person name="Miyauchi S."/>
            <person name="Viragh M."/>
            <person name="Kuo A."/>
            <person name="Thoen E."/>
            <person name="Andreopoulos B."/>
            <person name="Lu D."/>
            <person name="Skrede I."/>
            <person name="Drula E."/>
            <person name="Henrissat B."/>
            <person name="Morin E."/>
            <person name="Kohler A."/>
            <person name="Barry K."/>
            <person name="LaButti K."/>
            <person name="Morin E."/>
            <person name="Salamov A."/>
            <person name="Lipzen A."/>
            <person name="Mereny Z."/>
            <person name="Hegedus B."/>
            <person name="Baldrian P."/>
            <person name="Stursova M."/>
            <person name="Weitz H."/>
            <person name="Taylor A."/>
            <person name="Grigoriev I.V."/>
            <person name="Nagy L.G."/>
            <person name="Martin F."/>
            <person name="Kauserud H."/>
        </authorList>
    </citation>
    <scope>NUCLEOTIDE SEQUENCE</scope>
    <source>
        <strain evidence="7">CBHHK002</strain>
    </source>
</reference>
<feature type="chain" id="PRO_5041962054" description="Pali-domain-containing protein" evidence="6">
    <location>
        <begin position="30"/>
        <end position="190"/>
    </location>
</feature>
<feature type="signal peptide" evidence="6">
    <location>
        <begin position="1"/>
        <end position="29"/>
    </location>
</feature>
<evidence type="ECO:0000313" key="7">
    <source>
        <dbReference type="EMBL" id="KAJ7353365.1"/>
    </source>
</evidence>
<keyword evidence="4 5" id="KW-0472">Membrane</keyword>
<dbReference type="InterPro" id="IPR009571">
    <property type="entry name" value="SUR7/Rim9-like_fungi"/>
</dbReference>
<keyword evidence="2 5" id="KW-0812">Transmembrane</keyword>
<dbReference type="GO" id="GO:0005886">
    <property type="term" value="C:plasma membrane"/>
    <property type="evidence" value="ECO:0007669"/>
    <property type="project" value="InterPro"/>
</dbReference>
<evidence type="ECO:0000256" key="1">
    <source>
        <dbReference type="ARBA" id="ARBA00004141"/>
    </source>
</evidence>
<accession>A0AAD7AA79</accession>
<evidence type="ECO:0000313" key="8">
    <source>
        <dbReference type="Proteomes" id="UP001218218"/>
    </source>
</evidence>
<protein>
    <recommendedName>
        <fullName evidence="9">Pali-domain-containing protein</fullName>
    </recommendedName>
</protein>
<dbReference type="Pfam" id="PF06687">
    <property type="entry name" value="SUR7"/>
    <property type="match status" value="1"/>
</dbReference>
<dbReference type="GO" id="GO:0032153">
    <property type="term" value="C:cell division site"/>
    <property type="evidence" value="ECO:0007669"/>
    <property type="project" value="TreeGrafter"/>
</dbReference>
<feature type="transmembrane region" description="Helical" evidence="5">
    <location>
        <begin position="97"/>
        <end position="115"/>
    </location>
</feature>
<dbReference type="EMBL" id="JARIHO010000011">
    <property type="protein sequence ID" value="KAJ7353365.1"/>
    <property type="molecule type" value="Genomic_DNA"/>
</dbReference>
<proteinExistence type="predicted"/>
<keyword evidence="3 5" id="KW-1133">Transmembrane helix</keyword>
<evidence type="ECO:0000256" key="2">
    <source>
        <dbReference type="ARBA" id="ARBA00022692"/>
    </source>
</evidence>
<evidence type="ECO:0000256" key="6">
    <source>
        <dbReference type="SAM" id="SignalP"/>
    </source>
</evidence>
<evidence type="ECO:0000256" key="4">
    <source>
        <dbReference type="ARBA" id="ARBA00023136"/>
    </source>
</evidence>
<name>A0AAD7AA79_9AGAR</name>
<comment type="caution">
    <text evidence="7">The sequence shown here is derived from an EMBL/GenBank/DDBJ whole genome shotgun (WGS) entry which is preliminary data.</text>
</comment>
<organism evidence="7 8">
    <name type="scientific">Mycena albidolilacea</name>
    <dbReference type="NCBI Taxonomy" id="1033008"/>
    <lineage>
        <taxon>Eukaryota</taxon>
        <taxon>Fungi</taxon>
        <taxon>Dikarya</taxon>
        <taxon>Basidiomycota</taxon>
        <taxon>Agaricomycotina</taxon>
        <taxon>Agaricomycetes</taxon>
        <taxon>Agaricomycetidae</taxon>
        <taxon>Agaricales</taxon>
        <taxon>Marasmiineae</taxon>
        <taxon>Mycenaceae</taxon>
        <taxon>Mycena</taxon>
    </lineage>
</organism>
<feature type="transmembrane region" description="Helical" evidence="5">
    <location>
        <begin position="166"/>
        <end position="189"/>
    </location>
</feature>
<keyword evidence="6" id="KW-0732">Signal</keyword>
<evidence type="ECO:0008006" key="9">
    <source>
        <dbReference type="Google" id="ProtNLM"/>
    </source>
</evidence>
<evidence type="ECO:0000256" key="3">
    <source>
        <dbReference type="ARBA" id="ARBA00022989"/>
    </source>
</evidence>
<keyword evidence="8" id="KW-1185">Reference proteome</keyword>
<feature type="transmembrane region" description="Helical" evidence="5">
    <location>
        <begin position="122"/>
        <end position="146"/>
    </location>
</feature>
<gene>
    <name evidence="7" type="ORF">DFH08DRAFT_987654</name>
</gene>
<comment type="subcellular location">
    <subcellularLocation>
        <location evidence="1">Membrane</location>
        <topology evidence="1">Multi-pass membrane protein</topology>
    </subcellularLocation>
</comment>
<dbReference type="GO" id="GO:0035838">
    <property type="term" value="C:growing cell tip"/>
    <property type="evidence" value="ECO:0007669"/>
    <property type="project" value="TreeGrafter"/>
</dbReference>
<dbReference type="PANTHER" id="PTHR28013">
    <property type="entry name" value="PROTEIN DCV1-RELATED"/>
    <property type="match status" value="1"/>
</dbReference>
<dbReference type="Proteomes" id="UP001218218">
    <property type="component" value="Unassembled WGS sequence"/>
</dbReference>
<evidence type="ECO:0000256" key="5">
    <source>
        <dbReference type="SAM" id="Phobius"/>
    </source>
</evidence>
<dbReference type="InterPro" id="IPR051380">
    <property type="entry name" value="pH-response_reg_palI/RIM9"/>
</dbReference>